<sequence>MISVLSLHYTYLSNVVSCHILPIEWQIILFSDGSLTRHLEILLGEFIYVKIQAKNLWRLNPLLEKFIYSQIPYPRIKREIWLTTEKNVKVIYAISLWNNKALYKHFKNRNIPLGKILIESELDIHKQTYKIELIISSNLEKQFKRQGPFWSRSYFLIHSKNILAFVQEIFSPQILEYTNLYFHV</sequence>
<geneLocation type="plastid" evidence="1"/>
<reference evidence="2" key="2">
    <citation type="submission" date="2017-03" db="EMBL/GenBank/DDBJ databases">
        <title>The new red algal subphylum Proteorhodophytina comprises the largest and most divergent plastid genomes known.</title>
        <authorList>
            <person name="Munoz-Gomez S.A."/>
            <person name="Mejia-Franco F.G."/>
            <person name="Durnin K."/>
            <person name="Morgan C."/>
            <person name="Grisdale C.J."/>
            <person name="Archibald J.M."/>
            <person name="Slamovits C.H."/>
        </authorList>
    </citation>
    <scope>NUCLEOTIDE SEQUENCE</scope>
    <source>
        <strain evidence="2">UTEX LB2854</strain>
    </source>
</reference>
<dbReference type="AlphaFoldDB" id="A0A1C9CCT3"/>
<dbReference type="SUPFAM" id="SSF64288">
    <property type="entry name" value="Chorismate lyase-like"/>
    <property type="match status" value="1"/>
</dbReference>
<evidence type="ECO:0000313" key="2">
    <source>
        <dbReference type="EMBL" id="ARO90455.1"/>
    </source>
</evidence>
<dbReference type="EMBL" id="KY709207">
    <property type="protein sequence ID" value="ARO90455.1"/>
    <property type="molecule type" value="Genomic_DNA"/>
</dbReference>
<reference evidence="1" key="1">
    <citation type="journal article" date="2016" name="BMC Biol.">
        <title>Parallel evolution of highly conserved plastid genome architecture in red seaweeds and seed plants.</title>
        <authorList>
            <person name="Lee J."/>
            <person name="Cho C.H."/>
            <person name="Park S.I."/>
            <person name="Choi J.W."/>
            <person name="Song H.S."/>
            <person name="West J.A."/>
            <person name="Bhattacharya D."/>
            <person name="Yoon H.S."/>
        </authorList>
    </citation>
    <scope>NUCLEOTIDE SEQUENCE</scope>
</reference>
<dbReference type="RefSeq" id="YP_009296842.1">
    <property type="nucleotide sequence ID" value="NC_031173.1"/>
</dbReference>
<dbReference type="InterPro" id="IPR002800">
    <property type="entry name" value="Rv2949c-like"/>
</dbReference>
<dbReference type="InterPro" id="IPR028978">
    <property type="entry name" value="Chorismate_lyase_/UTRA_dom_sf"/>
</dbReference>
<dbReference type="GeneID" id="29073255"/>
<keyword evidence="2" id="KW-0150">Chloroplast</keyword>
<keyword evidence="1" id="KW-0934">Plastid</keyword>
<protein>
    <submittedName>
        <fullName evidence="2">Conserved hypothetical plastid protein</fullName>
    </submittedName>
</protein>
<gene>
    <name evidence="1" type="primary">ycf21</name>
    <name evidence="1" type="ORF">Bangp_103</name>
</gene>
<proteinExistence type="predicted"/>
<dbReference type="Pfam" id="PF01947">
    <property type="entry name" value="Rv2949c-like"/>
    <property type="match status" value="1"/>
</dbReference>
<dbReference type="EMBL" id="KX284718">
    <property type="protein sequence ID" value="AOM66185.1"/>
    <property type="molecule type" value="Genomic_DNA"/>
</dbReference>
<organism evidence="1">
    <name type="scientific">Bangiopsis subsimplex</name>
    <dbReference type="NCBI Taxonomy" id="139980"/>
    <lineage>
        <taxon>Eukaryota</taxon>
        <taxon>Rhodophyta</taxon>
        <taxon>Stylonematophyceae</taxon>
        <taxon>Stylonematales</taxon>
        <taxon>Stylonemataceae</taxon>
        <taxon>Bangiopsis</taxon>
    </lineage>
</organism>
<evidence type="ECO:0000313" key="1">
    <source>
        <dbReference type="EMBL" id="AOM66185.1"/>
    </source>
</evidence>
<accession>A0A1C9CCT3</accession>
<dbReference type="Gene3D" id="3.40.1410.10">
    <property type="entry name" value="Chorismate lyase-like"/>
    <property type="match status" value="1"/>
</dbReference>
<name>A0A1C9CCT3_9RHOD</name>